<comment type="caution">
    <text evidence="11">The sequence shown here is derived from an EMBL/GenBank/DDBJ whole genome shotgun (WGS) entry which is preliminary data.</text>
</comment>
<dbReference type="Gene3D" id="3.30.1360.100">
    <property type="entry name" value="General secretion pathway protein M, EpsM"/>
    <property type="match status" value="1"/>
</dbReference>
<proteinExistence type="inferred from homology"/>
<evidence type="ECO:0000256" key="3">
    <source>
        <dbReference type="ARBA" id="ARBA00022448"/>
    </source>
</evidence>
<evidence type="ECO:0000256" key="9">
    <source>
        <dbReference type="ARBA" id="ARBA00023136"/>
    </source>
</evidence>
<comment type="similarity">
    <text evidence="2">Belongs to the GSP M family.</text>
</comment>
<protein>
    <submittedName>
        <fullName evidence="11">Type II secretion system protein M</fullName>
    </submittedName>
</protein>
<evidence type="ECO:0000256" key="6">
    <source>
        <dbReference type="ARBA" id="ARBA00022692"/>
    </source>
</evidence>
<keyword evidence="5" id="KW-0997">Cell inner membrane</keyword>
<dbReference type="InterPro" id="IPR023229">
    <property type="entry name" value="T2SS_M_periplasmic_sf"/>
</dbReference>
<evidence type="ECO:0000256" key="10">
    <source>
        <dbReference type="SAM" id="Phobius"/>
    </source>
</evidence>
<feature type="transmembrane region" description="Helical" evidence="10">
    <location>
        <begin position="21"/>
        <end position="40"/>
    </location>
</feature>
<dbReference type="GO" id="GO:0015628">
    <property type="term" value="P:protein secretion by the type II secretion system"/>
    <property type="evidence" value="ECO:0007669"/>
    <property type="project" value="InterPro"/>
</dbReference>
<evidence type="ECO:0000313" key="12">
    <source>
        <dbReference type="Proteomes" id="UP000321933"/>
    </source>
</evidence>
<evidence type="ECO:0000256" key="8">
    <source>
        <dbReference type="ARBA" id="ARBA00022989"/>
    </source>
</evidence>
<accession>A0A5C8ZMN9</accession>
<reference evidence="11 12" key="1">
    <citation type="submission" date="2019-08" db="EMBL/GenBank/DDBJ databases">
        <title>Parahaliea maris sp. nov., isolated from the surface seawater.</title>
        <authorList>
            <person name="Liu Y."/>
        </authorList>
    </citation>
    <scope>NUCLEOTIDE SEQUENCE [LARGE SCALE GENOMIC DNA]</scope>
    <source>
        <strain evidence="11 12">S2-26</strain>
    </source>
</reference>
<evidence type="ECO:0000313" key="11">
    <source>
        <dbReference type="EMBL" id="TXS89032.1"/>
    </source>
</evidence>
<gene>
    <name evidence="11" type="ORF">FVW59_19090</name>
</gene>
<keyword evidence="4" id="KW-1003">Cell membrane</keyword>
<name>A0A5C8ZMN9_9GAMM</name>
<dbReference type="SUPFAM" id="SSF103054">
    <property type="entry name" value="General secretion pathway protein M, EpsM"/>
    <property type="match status" value="1"/>
</dbReference>
<evidence type="ECO:0000256" key="5">
    <source>
        <dbReference type="ARBA" id="ARBA00022519"/>
    </source>
</evidence>
<evidence type="ECO:0000256" key="4">
    <source>
        <dbReference type="ARBA" id="ARBA00022475"/>
    </source>
</evidence>
<keyword evidence="8 10" id="KW-1133">Transmembrane helix</keyword>
<evidence type="ECO:0000256" key="7">
    <source>
        <dbReference type="ARBA" id="ARBA00022927"/>
    </source>
</evidence>
<dbReference type="InterPro" id="IPR007690">
    <property type="entry name" value="T2SS_GspM"/>
</dbReference>
<keyword evidence="12" id="KW-1185">Reference proteome</keyword>
<evidence type="ECO:0000256" key="1">
    <source>
        <dbReference type="ARBA" id="ARBA00004377"/>
    </source>
</evidence>
<dbReference type="OrthoDB" id="6624834at2"/>
<dbReference type="Proteomes" id="UP000321933">
    <property type="component" value="Unassembled WGS sequence"/>
</dbReference>
<dbReference type="EMBL" id="VRYZ01000011">
    <property type="protein sequence ID" value="TXS89032.1"/>
    <property type="molecule type" value="Genomic_DNA"/>
</dbReference>
<dbReference type="Pfam" id="PF04612">
    <property type="entry name" value="T2SSM"/>
    <property type="match status" value="1"/>
</dbReference>
<keyword evidence="6 10" id="KW-0812">Transmembrane</keyword>
<comment type="subcellular location">
    <subcellularLocation>
        <location evidence="1">Cell inner membrane</location>
        <topology evidence="1">Single-pass membrane protein</topology>
    </subcellularLocation>
</comment>
<dbReference type="GO" id="GO:0015627">
    <property type="term" value="C:type II protein secretion system complex"/>
    <property type="evidence" value="ECO:0007669"/>
    <property type="project" value="InterPro"/>
</dbReference>
<organism evidence="11 12">
    <name type="scientific">Parahaliea aestuarii</name>
    <dbReference type="NCBI Taxonomy" id="1852021"/>
    <lineage>
        <taxon>Bacteria</taxon>
        <taxon>Pseudomonadati</taxon>
        <taxon>Pseudomonadota</taxon>
        <taxon>Gammaproteobacteria</taxon>
        <taxon>Cellvibrionales</taxon>
        <taxon>Halieaceae</taxon>
        <taxon>Parahaliea</taxon>
    </lineage>
</organism>
<dbReference type="AlphaFoldDB" id="A0A5C8ZMN9"/>
<keyword evidence="3" id="KW-0813">Transport</keyword>
<dbReference type="GO" id="GO:0005886">
    <property type="term" value="C:plasma membrane"/>
    <property type="evidence" value="ECO:0007669"/>
    <property type="project" value="UniProtKB-SubCell"/>
</dbReference>
<evidence type="ECO:0000256" key="2">
    <source>
        <dbReference type="ARBA" id="ARBA00010637"/>
    </source>
</evidence>
<keyword evidence="9 10" id="KW-0472">Membrane</keyword>
<sequence length="162" mass="17679">MSMPTSKPDRSPHPVSNHSRIAARLGLTTVLVLMLIIVAGQRDTYRAAIVGLEQEAGLHAYMQTAKMVLEGSSASRDGKANNHSGSLISVATSTAERRELVIDRFLPIDDENLQLWVDEAPVSNLMGWLDDLVVNHDVTINRLLLTRKSEPGVASVQLDLSL</sequence>
<keyword evidence="7" id="KW-0653">Protein transport</keyword>